<comment type="caution">
    <text evidence="1">The sequence shown here is derived from an EMBL/GenBank/DDBJ whole genome shotgun (WGS) entry which is preliminary data.</text>
</comment>
<dbReference type="NCBIfam" id="TIGR01907">
    <property type="entry name" value="casE_Cse3"/>
    <property type="match status" value="1"/>
</dbReference>
<dbReference type="InterPro" id="IPR010179">
    <property type="entry name" value="CRISPR-assoc_prot_Cse3"/>
</dbReference>
<sequence>MTPTPTPSAVVPGAAGATLVRIRLNLRSAQVRHDLAHPTGLHQRVMLLAPDGLGEQPRQKAGLLFRLDDATGHSPPALLVQCLLPPDLARLPAAYGSRETRDLAPMLDALRAGRRVRYRITANPSVRRKSVDDCGDPFFPALRRHTDVPLTGEAALAWWQRKAGHAGLSLLRTDLTVLRAWRHPVTRTHPGRQPDIYRHALTRFDGLATITDPGWLRHAVLAGIGRGKPYGAGLLSLAPA</sequence>
<evidence type="ECO:0000313" key="2">
    <source>
        <dbReference type="Proteomes" id="UP001165270"/>
    </source>
</evidence>
<dbReference type="EMBL" id="JALDAX010000036">
    <property type="protein sequence ID" value="MCI3246440.1"/>
    <property type="molecule type" value="Genomic_DNA"/>
</dbReference>
<evidence type="ECO:0000313" key="1">
    <source>
        <dbReference type="EMBL" id="MCI3246440.1"/>
    </source>
</evidence>
<organism evidence="1 2">
    <name type="scientific">Streptomyces spinosisporus</name>
    <dbReference type="NCBI Taxonomy" id="2927582"/>
    <lineage>
        <taxon>Bacteria</taxon>
        <taxon>Bacillati</taxon>
        <taxon>Actinomycetota</taxon>
        <taxon>Actinomycetes</taxon>
        <taxon>Kitasatosporales</taxon>
        <taxon>Streptomycetaceae</taxon>
        <taxon>Streptomyces</taxon>
    </lineage>
</organism>
<gene>
    <name evidence="1" type="primary">cas6e</name>
    <name evidence="1" type="ORF">MQN93_42835</name>
</gene>
<dbReference type="SMART" id="SM01101">
    <property type="entry name" value="CRISPR_assoc"/>
    <property type="match status" value="1"/>
</dbReference>
<reference evidence="1" key="1">
    <citation type="submission" date="2022-03" db="EMBL/GenBank/DDBJ databases">
        <title>Streptomyces 7R015 and 7R016 isolated from Barleria lupulina in Thailand.</title>
        <authorList>
            <person name="Kanchanasin P."/>
            <person name="Phongsopitanun W."/>
            <person name="Tanasupawat S."/>
        </authorList>
    </citation>
    <scope>NUCLEOTIDE SEQUENCE</scope>
    <source>
        <strain evidence="1">7R016</strain>
    </source>
</reference>
<dbReference type="Pfam" id="PF08798">
    <property type="entry name" value="CRISPR_assoc"/>
    <property type="match status" value="1"/>
</dbReference>
<dbReference type="RefSeq" id="WP_242713772.1">
    <property type="nucleotide sequence ID" value="NZ_JALDAX010000036.1"/>
</dbReference>
<accession>A0ABS9XWI7</accession>
<protein>
    <submittedName>
        <fullName evidence="1">Type I-E CRISPR-associated protein Cas6/Cse3/CasE</fullName>
    </submittedName>
</protein>
<proteinExistence type="predicted"/>
<dbReference type="SUPFAM" id="SSF117987">
    <property type="entry name" value="CRISPR-associated protein"/>
    <property type="match status" value="2"/>
</dbReference>
<dbReference type="Gene3D" id="3.30.70.1210">
    <property type="entry name" value="Crispr-associated protein, domain 2"/>
    <property type="match status" value="1"/>
</dbReference>
<name>A0ABS9XWI7_9ACTN</name>
<dbReference type="Gene3D" id="3.30.70.1200">
    <property type="entry name" value="Crispr-associated protein, domain 1"/>
    <property type="match status" value="1"/>
</dbReference>
<keyword evidence="2" id="KW-1185">Reference proteome</keyword>
<dbReference type="Proteomes" id="UP001165270">
    <property type="component" value="Unassembled WGS sequence"/>
</dbReference>
<dbReference type="CDD" id="cd09727">
    <property type="entry name" value="Cas6_I-E"/>
    <property type="match status" value="1"/>
</dbReference>